<dbReference type="InterPro" id="IPR038765">
    <property type="entry name" value="Papain-like_cys_pep_sf"/>
</dbReference>
<dbReference type="CDD" id="cd02257">
    <property type="entry name" value="Peptidase_C19"/>
    <property type="match status" value="1"/>
</dbReference>
<evidence type="ECO:0000259" key="1">
    <source>
        <dbReference type="PROSITE" id="PS50235"/>
    </source>
</evidence>
<feature type="domain" description="USP" evidence="1">
    <location>
        <begin position="64"/>
        <end position="421"/>
    </location>
</feature>
<dbReference type="AlphaFoldDB" id="A0A6C0BJM6"/>
<dbReference type="Pfam" id="PF00443">
    <property type="entry name" value="UCH"/>
    <property type="match status" value="1"/>
</dbReference>
<dbReference type="SUPFAM" id="SSF54001">
    <property type="entry name" value="Cysteine proteinases"/>
    <property type="match status" value="1"/>
</dbReference>
<dbReference type="PROSITE" id="PS50235">
    <property type="entry name" value="USP_3"/>
    <property type="match status" value="1"/>
</dbReference>
<dbReference type="EMBL" id="MN739177">
    <property type="protein sequence ID" value="QHS92260.1"/>
    <property type="molecule type" value="Genomic_DNA"/>
</dbReference>
<dbReference type="GO" id="GO:0016579">
    <property type="term" value="P:protein deubiquitination"/>
    <property type="evidence" value="ECO:0007669"/>
    <property type="project" value="InterPro"/>
</dbReference>
<reference evidence="2" key="1">
    <citation type="journal article" date="2020" name="Nature">
        <title>Giant virus diversity and host interactions through global metagenomics.</title>
        <authorList>
            <person name="Schulz F."/>
            <person name="Roux S."/>
            <person name="Paez-Espino D."/>
            <person name="Jungbluth S."/>
            <person name="Walsh D.A."/>
            <person name="Denef V.J."/>
            <person name="McMahon K.D."/>
            <person name="Konstantinidis K.T."/>
            <person name="Eloe-Fadrosh E.A."/>
            <person name="Kyrpides N.C."/>
            <person name="Woyke T."/>
        </authorList>
    </citation>
    <scope>NUCLEOTIDE SEQUENCE</scope>
    <source>
        <strain evidence="2">GVMAG-M-3300014204-73</strain>
    </source>
</reference>
<name>A0A6C0BJM6_9ZZZZ</name>
<organism evidence="2">
    <name type="scientific">viral metagenome</name>
    <dbReference type="NCBI Taxonomy" id="1070528"/>
    <lineage>
        <taxon>unclassified sequences</taxon>
        <taxon>metagenomes</taxon>
        <taxon>organismal metagenomes</taxon>
    </lineage>
</organism>
<dbReference type="GO" id="GO:0004843">
    <property type="term" value="F:cysteine-type deubiquitinase activity"/>
    <property type="evidence" value="ECO:0007669"/>
    <property type="project" value="InterPro"/>
</dbReference>
<evidence type="ECO:0000313" key="2">
    <source>
        <dbReference type="EMBL" id="QHS92260.1"/>
    </source>
</evidence>
<protein>
    <recommendedName>
        <fullName evidence="1">USP domain-containing protein</fullName>
    </recommendedName>
</protein>
<accession>A0A6C0BJM6</accession>
<proteinExistence type="predicted"/>
<dbReference type="InterPro" id="IPR028889">
    <property type="entry name" value="USP"/>
</dbReference>
<sequence>MASRCQCYQSLKKTQEQCPYKARKGSQFCGLHQNCQSMKIQFVPVPKIGPPLSPPPPFPCQQLGILTNTQNSCYCDSALFVLLFQPNSWVNQTILQAHRHESFREDYPEKYQAIENLRQELNLIVHNIRTGVTMQTTHFRQLVVEYFLIEMIESIVQVDPERYGEKYAQMMADTLEHVLSNRMDYQQRRQFALETWAQIEQLISGEISIDDFLKAIETVHQEKHITNMWINQQLAPNDVYTYLTDIFQIPDSINWHRDFQCQDANTGQWFHREPIAETANFMVTVNAIGLTQNLSLTDLLTKEEVVTDEHSPIQCNQGESHHYIQTSRIVNHPNLVAIYTQKPGIQRQRQATIPDPLLFGNLALTAMIVHRGTVRSGHYYAYIRCQGQWYLYDDLKISLILQENLDPIIYKNAIMFLYLAV</sequence>
<dbReference type="InterPro" id="IPR001394">
    <property type="entry name" value="Peptidase_C19_UCH"/>
</dbReference>
<dbReference type="Gene3D" id="3.90.70.10">
    <property type="entry name" value="Cysteine proteinases"/>
    <property type="match status" value="1"/>
</dbReference>